<dbReference type="AlphaFoldDB" id="A0A974NHV6"/>
<dbReference type="RefSeq" id="WP_201095400.1">
    <property type="nucleotide sequence ID" value="NZ_CP067393.1"/>
</dbReference>
<dbReference type="Pfam" id="PF00805">
    <property type="entry name" value="Pentapeptide"/>
    <property type="match status" value="2"/>
</dbReference>
<dbReference type="InterPro" id="IPR051082">
    <property type="entry name" value="Pentapeptide-BTB/POZ_domain"/>
</dbReference>
<dbReference type="EMBL" id="CP067393">
    <property type="protein sequence ID" value="QQP86909.1"/>
    <property type="molecule type" value="Genomic_DNA"/>
</dbReference>
<accession>A0A974NHV6</accession>
<dbReference type="KEGG" id="eaz:JHT90_06605"/>
<dbReference type="Proteomes" id="UP000595278">
    <property type="component" value="Chromosome"/>
</dbReference>
<keyword evidence="2" id="KW-1185">Reference proteome</keyword>
<evidence type="ECO:0000313" key="1">
    <source>
        <dbReference type="EMBL" id="QQP86909.1"/>
    </source>
</evidence>
<organism evidence="1 2">
    <name type="scientific">Entomomonas asaccharolytica</name>
    <dbReference type="NCBI Taxonomy" id="2785331"/>
    <lineage>
        <taxon>Bacteria</taxon>
        <taxon>Pseudomonadati</taxon>
        <taxon>Pseudomonadota</taxon>
        <taxon>Gammaproteobacteria</taxon>
        <taxon>Pseudomonadales</taxon>
        <taxon>Pseudomonadaceae</taxon>
        <taxon>Entomomonas</taxon>
    </lineage>
</organism>
<sequence length="199" mass="21761">MNLDELQEVLKKHGMWLEDEEGGECANLCGANLFGANLFGANLRGANLRGANLCGANLCGANLCGANLCGANLCGANLRGANLRGANLCGANLRGANLCGANLRGANLCGANLCGANLENNRLWDTCGDNRFIKTLRNCGKYTITYTKDRIQIGCKNYSIEQWRNFSDDEIERMDIGALDWWKEVKDWLFETINKFPAE</sequence>
<dbReference type="Gene3D" id="2.160.20.80">
    <property type="entry name" value="E3 ubiquitin-protein ligase SopA"/>
    <property type="match status" value="1"/>
</dbReference>
<dbReference type="PANTHER" id="PTHR14136">
    <property type="entry name" value="BTB_POZ DOMAIN-CONTAINING PROTEIN KCTD9"/>
    <property type="match status" value="1"/>
</dbReference>
<proteinExistence type="predicted"/>
<reference evidence="1 2" key="1">
    <citation type="submission" date="2021-01" db="EMBL/GenBank/DDBJ databases">
        <title>Entomomonas sp. F2A isolated from a house cricket (Acheta domesticus).</title>
        <authorList>
            <person name="Spergser J."/>
            <person name="Busse H.-J."/>
        </authorList>
    </citation>
    <scope>NUCLEOTIDE SEQUENCE [LARGE SCALE GENOMIC DNA]</scope>
    <source>
        <strain evidence="1 2">F2A</strain>
    </source>
</reference>
<dbReference type="PANTHER" id="PTHR14136:SF17">
    <property type="entry name" value="BTB_POZ DOMAIN-CONTAINING PROTEIN KCTD9"/>
    <property type="match status" value="1"/>
</dbReference>
<protein>
    <submittedName>
        <fullName evidence="1">Pentapeptide repeat-containing protein</fullName>
    </submittedName>
</protein>
<dbReference type="InterPro" id="IPR001646">
    <property type="entry name" value="5peptide_repeat"/>
</dbReference>
<name>A0A974NHV6_9GAMM</name>
<dbReference type="SUPFAM" id="SSF141571">
    <property type="entry name" value="Pentapeptide repeat-like"/>
    <property type="match status" value="1"/>
</dbReference>
<gene>
    <name evidence="1" type="ORF">JHT90_06605</name>
</gene>
<evidence type="ECO:0000313" key="2">
    <source>
        <dbReference type="Proteomes" id="UP000595278"/>
    </source>
</evidence>